<sequence>MWFAAIGTTLLLVLWVAWTVLGYYSRELAATKEELQRYEDAVPVVQAFYASDAVICGGVICTHADPGGMRVGDKGQYRAAKPRRTP</sequence>
<protein>
    <submittedName>
        <fullName evidence="1">Uncharacterized protein</fullName>
    </submittedName>
</protein>
<evidence type="ECO:0000313" key="2">
    <source>
        <dbReference type="Proteomes" id="UP000515838"/>
    </source>
</evidence>
<gene>
    <name evidence="1" type="ORF">IAE60_08255</name>
</gene>
<dbReference type="AlphaFoldDB" id="A0A7G9THS2"/>
<proteinExistence type="predicted"/>
<dbReference type="Proteomes" id="UP000515838">
    <property type="component" value="Chromosome"/>
</dbReference>
<organism evidence="1 2">
    <name type="scientific">Pseudoxanthomonas mexicana</name>
    <dbReference type="NCBI Taxonomy" id="128785"/>
    <lineage>
        <taxon>Bacteria</taxon>
        <taxon>Pseudomonadati</taxon>
        <taxon>Pseudomonadota</taxon>
        <taxon>Gammaproteobacteria</taxon>
        <taxon>Lysobacterales</taxon>
        <taxon>Lysobacteraceae</taxon>
        <taxon>Pseudoxanthomonas</taxon>
    </lineage>
</organism>
<dbReference type="EMBL" id="CP060731">
    <property type="protein sequence ID" value="QNN79647.1"/>
    <property type="molecule type" value="Genomic_DNA"/>
</dbReference>
<accession>A0A7G9THS2</accession>
<reference evidence="1 2" key="1">
    <citation type="submission" date="2020-08" db="EMBL/GenBank/DDBJ databases">
        <title>Streptomycin Non-resistant strain, P. mexicana.</title>
        <authorList>
            <person name="Ganesh-Kumar S."/>
            <person name="Zhe T."/>
            <person name="Yu Z."/>
            <person name="Min Y."/>
        </authorList>
    </citation>
    <scope>NUCLEOTIDE SEQUENCE [LARGE SCALE GENOMIC DNA]</scope>
    <source>
        <strain evidence="1 2">GTZY2</strain>
    </source>
</reference>
<evidence type="ECO:0000313" key="1">
    <source>
        <dbReference type="EMBL" id="QNN79647.1"/>
    </source>
</evidence>
<name>A0A7G9THS2_PSEMX</name>